<evidence type="ECO:0000256" key="1">
    <source>
        <dbReference type="SAM" id="MobiDB-lite"/>
    </source>
</evidence>
<gene>
    <name evidence="2" type="ORF">PCANC_03177</name>
</gene>
<organism evidence="2 3">
    <name type="scientific">Puccinia coronata f. sp. avenae</name>
    <dbReference type="NCBI Taxonomy" id="200324"/>
    <lineage>
        <taxon>Eukaryota</taxon>
        <taxon>Fungi</taxon>
        <taxon>Dikarya</taxon>
        <taxon>Basidiomycota</taxon>
        <taxon>Pucciniomycotina</taxon>
        <taxon>Pucciniomycetes</taxon>
        <taxon>Pucciniales</taxon>
        <taxon>Pucciniaceae</taxon>
        <taxon>Puccinia</taxon>
    </lineage>
</organism>
<feature type="compositionally biased region" description="Polar residues" evidence="1">
    <location>
        <begin position="90"/>
        <end position="109"/>
    </location>
</feature>
<reference evidence="2 3" key="1">
    <citation type="submission" date="2017-11" db="EMBL/GenBank/DDBJ databases">
        <title>De novo assembly and phasing of dikaryotic genomes from two isolates of Puccinia coronata f. sp. avenae, the causal agent of oat crown rust.</title>
        <authorList>
            <person name="Miller M.E."/>
            <person name="Zhang Y."/>
            <person name="Omidvar V."/>
            <person name="Sperschneider J."/>
            <person name="Schwessinger B."/>
            <person name="Raley C."/>
            <person name="Palmer J.M."/>
            <person name="Garnica D."/>
            <person name="Upadhyaya N."/>
            <person name="Rathjen J."/>
            <person name="Taylor J.M."/>
            <person name="Park R.F."/>
            <person name="Dodds P.N."/>
            <person name="Hirsch C.D."/>
            <person name="Kianian S.F."/>
            <person name="Figueroa M."/>
        </authorList>
    </citation>
    <scope>NUCLEOTIDE SEQUENCE [LARGE SCALE GENOMIC DNA]</scope>
    <source>
        <strain evidence="2">12NC29</strain>
    </source>
</reference>
<proteinExistence type="predicted"/>
<feature type="compositionally biased region" description="Polar residues" evidence="1">
    <location>
        <begin position="438"/>
        <end position="450"/>
    </location>
</feature>
<protein>
    <submittedName>
        <fullName evidence="2">Uncharacterized protein</fullName>
    </submittedName>
</protein>
<comment type="caution">
    <text evidence="2">The sequence shown here is derived from an EMBL/GenBank/DDBJ whole genome shotgun (WGS) entry which is preliminary data.</text>
</comment>
<feature type="region of interest" description="Disordered" evidence="1">
    <location>
        <begin position="88"/>
        <end position="142"/>
    </location>
</feature>
<feature type="compositionally biased region" description="Low complexity" evidence="1">
    <location>
        <begin position="110"/>
        <end position="136"/>
    </location>
</feature>
<accession>A0A2N5T847</accession>
<evidence type="ECO:0000313" key="2">
    <source>
        <dbReference type="EMBL" id="PLW21673.1"/>
    </source>
</evidence>
<name>A0A2N5T847_9BASI</name>
<dbReference type="EMBL" id="PGCJ01000781">
    <property type="protein sequence ID" value="PLW21673.1"/>
    <property type="molecule type" value="Genomic_DNA"/>
</dbReference>
<evidence type="ECO:0000313" key="3">
    <source>
        <dbReference type="Proteomes" id="UP000235388"/>
    </source>
</evidence>
<dbReference type="Proteomes" id="UP000235388">
    <property type="component" value="Unassembled WGS sequence"/>
</dbReference>
<keyword evidence="3" id="KW-1185">Reference proteome</keyword>
<dbReference type="AlphaFoldDB" id="A0A2N5T847"/>
<feature type="region of interest" description="Disordered" evidence="1">
    <location>
        <begin position="382"/>
        <end position="451"/>
    </location>
</feature>
<feature type="compositionally biased region" description="Polar residues" evidence="1">
    <location>
        <begin position="413"/>
        <end position="426"/>
    </location>
</feature>
<sequence length="626" mass="68544">MASTPHLTTHNLALLQSAYKSSPILANPLILQRLHHQFCDIMTPNNPNRVLVAKTQIVSKSQFARLEAKATKQWEIPTQFRMMQVKNPGENESNADLPGSNHSPATINFTPAATASPAAPGTPATTATRSETATPAIPAPVPPRMQAPLSTAMSVRLSIEYVIWLSASLPANVKKSSGSGRGKAPPEWTKVVSKLPLPNWQLVPMNWDWGLAKREIILLAGASCPYLSKAITKNNNGGLVTWQAVITSDRTYGSSKKAYITTEEDWTAFAKAAKLAYPARAISIRIHQQDPQSIAHEQSLPNAKLEHPATPHAVNLRKHHLLKRLECGAPSSEGEFVMHPSGDGRFIRLCHKALWAWDCKMDEPNVILNIPPKTPLFEWQVASPTRSTTKRKNAPASEVSGSPASRVFRPAGENTTHAPSANTTHACSEDTTDAPGDKTTNAPSDNTTNAPLRMLPVTTLQMLPVMFQPSTLNRLMSTSSIEVLQERQFCPPSSIEILGGMTQINARRQNRILGPPPARRVVSPVNLVGLNQLRIAESTANTKRMSGVLPMDKFLDFCGIEPDNFHTKWIVRDHNITTWTHWRTLDKDKIIGLGINSGPVRLIHQGVIKIQGVSLNDDSRAVSPEV</sequence>